<keyword evidence="3" id="KW-1185">Reference proteome</keyword>
<protein>
    <recommendedName>
        <fullName evidence="4">DUF2768 domain-containing protein</fullName>
    </recommendedName>
</protein>
<evidence type="ECO:0000313" key="3">
    <source>
        <dbReference type="Proteomes" id="UP000634529"/>
    </source>
</evidence>
<name>A0ABR9AY81_9BACL</name>
<dbReference type="Proteomes" id="UP000634529">
    <property type="component" value="Unassembled WGS sequence"/>
</dbReference>
<sequence>METAELFRVLYWIAIVSMSIILVVVNAGILVISIRFLQQRKIGLGIGAGLFSVFCFYLIVIMLGKTFPGLF</sequence>
<accession>A0ABR9AY81</accession>
<dbReference type="EMBL" id="JACYTN010000008">
    <property type="protein sequence ID" value="MBD8499105.1"/>
    <property type="molecule type" value="Genomic_DNA"/>
</dbReference>
<comment type="caution">
    <text evidence="2">The sequence shown here is derived from an EMBL/GenBank/DDBJ whole genome shotgun (WGS) entry which is preliminary data.</text>
</comment>
<reference evidence="2 3" key="1">
    <citation type="submission" date="2020-09" db="EMBL/GenBank/DDBJ databases">
        <title>Paenibacillus sp. CAU 1523 isolated from sand of Haeundae Beach.</title>
        <authorList>
            <person name="Kim W."/>
        </authorList>
    </citation>
    <scope>NUCLEOTIDE SEQUENCE [LARGE SCALE GENOMIC DNA]</scope>
    <source>
        <strain evidence="2 3">CAU 1523</strain>
    </source>
</reference>
<dbReference type="RefSeq" id="WP_192025455.1">
    <property type="nucleotide sequence ID" value="NZ_JACYTN010000008.1"/>
</dbReference>
<keyword evidence="1" id="KW-1133">Transmembrane helix</keyword>
<keyword evidence="1" id="KW-0472">Membrane</keyword>
<gene>
    <name evidence="2" type="ORF">IFO66_12395</name>
</gene>
<feature type="transmembrane region" description="Helical" evidence="1">
    <location>
        <begin position="12"/>
        <end position="32"/>
    </location>
</feature>
<proteinExistence type="predicted"/>
<feature type="transmembrane region" description="Helical" evidence="1">
    <location>
        <begin position="44"/>
        <end position="64"/>
    </location>
</feature>
<evidence type="ECO:0000313" key="2">
    <source>
        <dbReference type="EMBL" id="MBD8499105.1"/>
    </source>
</evidence>
<organism evidence="2 3">
    <name type="scientific">Paenibacillus arenosi</name>
    <dbReference type="NCBI Taxonomy" id="2774142"/>
    <lineage>
        <taxon>Bacteria</taxon>
        <taxon>Bacillati</taxon>
        <taxon>Bacillota</taxon>
        <taxon>Bacilli</taxon>
        <taxon>Bacillales</taxon>
        <taxon>Paenibacillaceae</taxon>
        <taxon>Paenibacillus</taxon>
    </lineage>
</organism>
<keyword evidence="1" id="KW-0812">Transmembrane</keyword>
<evidence type="ECO:0000256" key="1">
    <source>
        <dbReference type="SAM" id="Phobius"/>
    </source>
</evidence>
<evidence type="ECO:0008006" key="4">
    <source>
        <dbReference type="Google" id="ProtNLM"/>
    </source>
</evidence>